<gene>
    <name evidence="2" type="ORF">HMPREF3293_01246</name>
</gene>
<evidence type="ECO:0000313" key="3">
    <source>
        <dbReference type="Proteomes" id="UP000070366"/>
    </source>
</evidence>
<proteinExistence type="predicted"/>
<dbReference type="Proteomes" id="UP000070366">
    <property type="component" value="Unassembled WGS sequence"/>
</dbReference>
<dbReference type="AlphaFoldDB" id="A0A136Q5T3"/>
<organism evidence="2 3">
    <name type="scientific">Christensenella minuta</name>
    <dbReference type="NCBI Taxonomy" id="626937"/>
    <lineage>
        <taxon>Bacteria</taxon>
        <taxon>Bacillati</taxon>
        <taxon>Bacillota</taxon>
        <taxon>Clostridia</taxon>
        <taxon>Christensenellales</taxon>
        <taxon>Christensenellaceae</taxon>
        <taxon>Christensenella</taxon>
    </lineage>
</organism>
<dbReference type="InterPro" id="IPR031807">
    <property type="entry name" value="HicB-like"/>
</dbReference>
<protein>
    <submittedName>
        <fullName evidence="2">Toxin-antitoxin system, antitoxin component, HicB domain protein</fullName>
    </submittedName>
</protein>
<dbReference type="InterPro" id="IPR035069">
    <property type="entry name" value="TTHA1013/TTHA0281-like"/>
</dbReference>
<dbReference type="OrthoDB" id="5419659at2"/>
<keyword evidence="3" id="KW-1185">Reference proteome</keyword>
<reference evidence="3" key="1">
    <citation type="submission" date="2016-02" db="EMBL/GenBank/DDBJ databases">
        <authorList>
            <person name="Mitreva M."/>
            <person name="Pepin K.H."/>
            <person name="Mihindukulasuriya K.A."/>
            <person name="Fulton R."/>
            <person name="Fronick C."/>
            <person name="O'Laughlin M."/>
            <person name="Miner T."/>
            <person name="Herter B."/>
            <person name="Rosa B.A."/>
            <person name="Cordes M."/>
            <person name="Tomlinson C."/>
            <person name="Wollam A."/>
            <person name="Palsikar V.B."/>
            <person name="Mardis E.R."/>
            <person name="Wilson R.K."/>
        </authorList>
    </citation>
    <scope>NUCLEOTIDE SEQUENCE [LARGE SCALE GENOMIC DNA]</scope>
    <source>
        <strain evidence="3">DSM 22607</strain>
    </source>
</reference>
<comment type="caution">
    <text evidence="2">The sequence shown here is derived from an EMBL/GenBank/DDBJ whole genome shotgun (WGS) entry which is preliminary data.</text>
</comment>
<dbReference type="RefSeq" id="WP_066517634.1">
    <property type="nucleotide sequence ID" value="NZ_CABMOF010000001.1"/>
</dbReference>
<dbReference type="Gene3D" id="3.30.160.250">
    <property type="match status" value="1"/>
</dbReference>
<sequence>MCKYSYPAIFKKEYSLYIGRFPDLNCCISFGHSFEDAYEMAEEELVLLLYALELEQRRLPPPTSIDDLRRHCRDIVLLVTTDTASVSAPKE</sequence>
<accession>A0A136Q5T3</accession>
<evidence type="ECO:0000259" key="1">
    <source>
        <dbReference type="Pfam" id="PF15919"/>
    </source>
</evidence>
<dbReference type="EMBL" id="LSZW01000054">
    <property type="protein sequence ID" value="KXK65954.1"/>
    <property type="molecule type" value="Genomic_DNA"/>
</dbReference>
<name>A0A136Q5T3_9FIRM</name>
<dbReference type="SUPFAM" id="SSF143100">
    <property type="entry name" value="TTHA1013/TTHA0281-like"/>
    <property type="match status" value="1"/>
</dbReference>
<evidence type="ECO:0000313" key="2">
    <source>
        <dbReference type="EMBL" id="KXK65954.1"/>
    </source>
</evidence>
<feature type="domain" description="HicB-like antitoxin of toxin-antitoxin system" evidence="1">
    <location>
        <begin position="9"/>
        <end position="87"/>
    </location>
</feature>
<dbReference type="Pfam" id="PF15919">
    <property type="entry name" value="HicB_lk_antitox"/>
    <property type="match status" value="1"/>
</dbReference>
<dbReference type="KEGG" id="cmiu:B1H56_06420"/>
<dbReference type="STRING" id="626937.HMPREF3293_01246"/>